<gene>
    <name evidence="2" type="ORF">VFPBJ_10137</name>
    <name evidence="3" type="ORF">VFPFJ_08756</name>
</gene>
<dbReference type="EMBL" id="LSBI01000008">
    <property type="protein sequence ID" value="OAQ82953.1"/>
    <property type="molecule type" value="Genomic_DNA"/>
</dbReference>
<protein>
    <submittedName>
        <fullName evidence="2">Uncharacterized protein</fullName>
    </submittedName>
</protein>
<accession>A0A179GAJ5</accession>
<dbReference type="Proteomes" id="UP000078340">
    <property type="component" value="Unassembled WGS sequence"/>
</dbReference>
<reference evidence="2 4" key="1">
    <citation type="submission" date="2016-01" db="EMBL/GenBank/DDBJ databases">
        <title>Biosynthesis of antibiotic leucinostatins and their inhibition on Phytophthora in bio-control Purpureocillium lilacinum.</title>
        <authorList>
            <person name="Wang G."/>
            <person name="Liu Z."/>
            <person name="Lin R."/>
            <person name="Li E."/>
            <person name="Mao Z."/>
            <person name="Ling J."/>
            <person name="Yin W."/>
            <person name="Xie B."/>
        </authorList>
    </citation>
    <scope>NUCLEOTIDE SEQUENCE [LARGE SCALE GENOMIC DNA]</scope>
    <source>
        <strain evidence="2">PLBJ-1</strain>
        <strain evidence="3">PLFJ-1</strain>
    </source>
</reference>
<dbReference type="EMBL" id="LSBH01000009">
    <property type="protein sequence ID" value="OAQ74842.1"/>
    <property type="molecule type" value="Genomic_DNA"/>
</dbReference>
<feature type="region of interest" description="Disordered" evidence="1">
    <location>
        <begin position="51"/>
        <end position="74"/>
    </location>
</feature>
<proteinExistence type="predicted"/>
<organism evidence="2 4">
    <name type="scientific">Purpureocillium lilacinum</name>
    <name type="common">Paecilomyces lilacinus</name>
    <dbReference type="NCBI Taxonomy" id="33203"/>
    <lineage>
        <taxon>Eukaryota</taxon>
        <taxon>Fungi</taxon>
        <taxon>Dikarya</taxon>
        <taxon>Ascomycota</taxon>
        <taxon>Pezizomycotina</taxon>
        <taxon>Sordariomycetes</taxon>
        <taxon>Hypocreomycetidae</taxon>
        <taxon>Hypocreales</taxon>
        <taxon>Ophiocordycipitaceae</taxon>
        <taxon>Purpureocillium</taxon>
    </lineage>
</organism>
<feature type="compositionally biased region" description="Basic residues" evidence="1">
    <location>
        <begin position="65"/>
        <end position="74"/>
    </location>
</feature>
<sequence length="74" mass="8570">MCMYEHLLFLCVSVYVDLTRRVDNAIKRRVERSLQVWQTAFTGLLVASSDHMPPSGVQRSSTIRCSHRHRPQPT</sequence>
<dbReference type="AlphaFoldDB" id="A0A179GAJ5"/>
<evidence type="ECO:0000313" key="4">
    <source>
        <dbReference type="Proteomes" id="UP000078240"/>
    </source>
</evidence>
<comment type="caution">
    <text evidence="2">The sequence shown here is derived from an EMBL/GenBank/DDBJ whole genome shotgun (WGS) entry which is preliminary data.</text>
</comment>
<name>A0A179GAJ5_PURLI</name>
<evidence type="ECO:0000313" key="2">
    <source>
        <dbReference type="EMBL" id="OAQ74842.1"/>
    </source>
</evidence>
<evidence type="ECO:0000313" key="3">
    <source>
        <dbReference type="EMBL" id="OAQ82953.1"/>
    </source>
</evidence>
<dbReference type="Proteomes" id="UP000078240">
    <property type="component" value="Unassembled WGS sequence"/>
</dbReference>
<evidence type="ECO:0000256" key="1">
    <source>
        <dbReference type="SAM" id="MobiDB-lite"/>
    </source>
</evidence>